<accession>A0AAJ1QZP2</accession>
<protein>
    <submittedName>
        <fullName evidence="3">Tape measure protein</fullName>
    </submittedName>
</protein>
<sequence>MVGLDYVINLIDKSFSGGMKKAKESTKGLDTAVGKTNTGIGKLSGSSKQGFGSIITWAKRAAIATGLVFAIGQVSAFGNEITQQAAKFEGFENAIKFTSGEDGAKNIQFLNKTVKDLNLDITSSYSGFQTLSGSLKGTSLEGAATRDIFEGVGIAATAMNLTADQSKGAFLALGQMASKGKVQAEELRGQLGERIPGALGIAAKAMGVTQMKLNKMLDEGKVYAEDFLPKFAAELKKTFQGALPAAANSMQAAINKKNNALVSFKKAFGDNMKPAIIGILNLKSQFFGFLEEFLPKLSPILSSIVNLANAFKPLTDRLFGFGAAMGGTDGMANGLKSTIDALAVVVEIAAEGIVFMWDTFHPLIIAMGTAVALQWALNIAMTANPIGLVIAGIAALAGGIIYAFKKIGWFRGGIMATWEMLKGFGGAIKTYVIDRFKQMISGLTGVATAFKHFRNGEWSKGIDAGKDAMQNLTGIGKDNGKNFVDNMKSTGLKAASAYTDGVNQAKANNKKENNLFDVTSKNSTNAVTGTATANSNANAVAGGKVDPKSTSLSGSVSGGTTSKNITFKIESLVKELKIMPQNLNEGLIDVEKQVKDIFIRLIRDVETQAQF</sequence>
<proteinExistence type="predicted"/>
<dbReference type="AlphaFoldDB" id="A0AAJ1QZP2"/>
<gene>
    <name evidence="3" type="ORF">QWY81_17840</name>
</gene>
<evidence type="ECO:0000256" key="1">
    <source>
        <dbReference type="SAM" id="Phobius"/>
    </source>
</evidence>
<feature type="transmembrane region" description="Helical" evidence="1">
    <location>
        <begin position="363"/>
        <end position="380"/>
    </location>
</feature>
<evidence type="ECO:0000313" key="3">
    <source>
        <dbReference type="EMBL" id="MDN3621334.1"/>
    </source>
</evidence>
<evidence type="ECO:0000259" key="2">
    <source>
        <dbReference type="Pfam" id="PF20155"/>
    </source>
</evidence>
<evidence type="ECO:0000313" key="4">
    <source>
        <dbReference type="Proteomes" id="UP001228636"/>
    </source>
</evidence>
<dbReference type="InterPro" id="IPR013491">
    <property type="entry name" value="Tape_meas_N"/>
</dbReference>
<organism evidence="3 4">
    <name type="scientific">Polaribacter sejongensis</name>
    <dbReference type="NCBI Taxonomy" id="985043"/>
    <lineage>
        <taxon>Bacteria</taxon>
        <taxon>Pseudomonadati</taxon>
        <taxon>Bacteroidota</taxon>
        <taxon>Flavobacteriia</taxon>
        <taxon>Flavobacteriales</taxon>
        <taxon>Flavobacteriaceae</taxon>
    </lineage>
</organism>
<dbReference type="EMBL" id="JAUFQH010000022">
    <property type="protein sequence ID" value="MDN3621334.1"/>
    <property type="molecule type" value="Genomic_DNA"/>
</dbReference>
<reference evidence="3 4" key="1">
    <citation type="journal article" date="2014" name="Int. J. Syst. Evol. Microbiol.">
        <title>Complete genome sequence of Corynebacterium casei LMG S-19264T (=DSM 44701T), isolated from a smear-ripened cheese.</title>
        <authorList>
            <consortium name="US DOE Joint Genome Institute (JGI-PGF)"/>
            <person name="Walter F."/>
            <person name="Albersmeier A."/>
            <person name="Kalinowski J."/>
            <person name="Ruckert C."/>
        </authorList>
    </citation>
    <scope>NUCLEOTIDE SEQUENCE [LARGE SCALE GENOMIC DNA]</scope>
    <source>
        <strain evidence="3 4">CECT 8670</strain>
    </source>
</reference>
<keyword evidence="1" id="KW-0812">Transmembrane</keyword>
<comment type="caution">
    <text evidence="3">The sequence shown here is derived from an EMBL/GenBank/DDBJ whole genome shotgun (WGS) entry which is preliminary data.</text>
</comment>
<name>A0AAJ1QZP2_9FLAO</name>
<dbReference type="Pfam" id="PF20155">
    <property type="entry name" value="TMP_3"/>
    <property type="match status" value="1"/>
</dbReference>
<keyword evidence="1" id="KW-1133">Transmembrane helix</keyword>
<keyword evidence="1" id="KW-0472">Membrane</keyword>
<dbReference type="RefSeq" id="WP_261972814.1">
    <property type="nucleotide sequence ID" value="NZ_CP103460.1"/>
</dbReference>
<dbReference type="Proteomes" id="UP001228636">
    <property type="component" value="Unassembled WGS sequence"/>
</dbReference>
<dbReference type="NCBIfam" id="TIGR02675">
    <property type="entry name" value="tape_meas_nterm"/>
    <property type="match status" value="1"/>
</dbReference>
<feature type="transmembrane region" description="Helical" evidence="1">
    <location>
        <begin position="386"/>
        <end position="404"/>
    </location>
</feature>
<feature type="domain" description="Tape measure protein N-terminal" evidence="2">
    <location>
        <begin position="80"/>
        <end position="269"/>
    </location>
</feature>